<dbReference type="EMBL" id="GU474875">
    <property type="protein sequence ID" value="ADI17840.1"/>
    <property type="molecule type" value="Genomic_DNA"/>
</dbReference>
<evidence type="ECO:0000313" key="1">
    <source>
        <dbReference type="EMBL" id="ADI17840.1"/>
    </source>
</evidence>
<sequence>MRKAFKIDTCHFNSPTSGGLAVLNVTGRGCHKAIIGVIGKQTFRIEIECGCFAKPRVVDTFGLYHPRNIVEVNMDKGFRTCDFGQFNLTLHGNALRMFRFDRQMIGPDANGVVAFHKVGQMPRQRDLMAAGKVKRVVADLGLDQIDRRIGKDQTGLDMGRVMVNLCGWPELGHASFVHDGTFTAQKKRFHRFGRGIDNNGVALGQKIGDFFAQFFAQFVIKIDQRLI</sequence>
<accession>E0XTU9</accession>
<reference evidence="1" key="1">
    <citation type="journal article" date="2011" name="Environ. Microbiol.">
        <title>Time-series analyses of Monterey Bay coastal microbial picoplankton using a 'genome proxy' microarray.</title>
        <authorList>
            <person name="Rich V.I."/>
            <person name="Pham V.D."/>
            <person name="Eppley J."/>
            <person name="Shi Y."/>
            <person name="DeLong E.F."/>
        </authorList>
    </citation>
    <scope>NUCLEOTIDE SEQUENCE</scope>
</reference>
<proteinExistence type="predicted"/>
<dbReference type="AlphaFoldDB" id="E0XTU9"/>
<protein>
    <submittedName>
        <fullName evidence="1">Uncharacterized protein</fullName>
    </submittedName>
</protein>
<name>E0XTU9_9PROT</name>
<organism evidence="1">
    <name type="scientific">uncultured Rhodospirillales bacterium HF0200_01O14</name>
    <dbReference type="NCBI Taxonomy" id="710787"/>
    <lineage>
        <taxon>Bacteria</taxon>
        <taxon>Pseudomonadati</taxon>
        <taxon>Pseudomonadota</taxon>
        <taxon>Alphaproteobacteria</taxon>
        <taxon>Rhodospirillales</taxon>
        <taxon>environmental samples</taxon>
    </lineage>
</organism>